<comment type="caution">
    <text evidence="1">The sequence shown here is derived from an EMBL/GenBank/DDBJ whole genome shotgun (WGS) entry which is preliminary data.</text>
</comment>
<name>A0ABR2B7E6_9ROSI</name>
<protein>
    <submittedName>
        <fullName evidence="1">Uncharacterized protein</fullName>
    </submittedName>
</protein>
<dbReference type="Proteomes" id="UP001472677">
    <property type="component" value="Unassembled WGS sequence"/>
</dbReference>
<evidence type="ECO:0000313" key="2">
    <source>
        <dbReference type="Proteomes" id="UP001472677"/>
    </source>
</evidence>
<gene>
    <name evidence="1" type="ORF">V6N12_054118</name>
</gene>
<dbReference type="EMBL" id="JBBPBM010000159">
    <property type="protein sequence ID" value="KAK8502889.1"/>
    <property type="molecule type" value="Genomic_DNA"/>
</dbReference>
<evidence type="ECO:0000313" key="1">
    <source>
        <dbReference type="EMBL" id="KAK8502889.1"/>
    </source>
</evidence>
<accession>A0ABR2B7E6</accession>
<keyword evidence="2" id="KW-1185">Reference proteome</keyword>
<proteinExistence type="predicted"/>
<organism evidence="1 2">
    <name type="scientific">Hibiscus sabdariffa</name>
    <name type="common">roselle</name>
    <dbReference type="NCBI Taxonomy" id="183260"/>
    <lineage>
        <taxon>Eukaryota</taxon>
        <taxon>Viridiplantae</taxon>
        <taxon>Streptophyta</taxon>
        <taxon>Embryophyta</taxon>
        <taxon>Tracheophyta</taxon>
        <taxon>Spermatophyta</taxon>
        <taxon>Magnoliopsida</taxon>
        <taxon>eudicotyledons</taxon>
        <taxon>Gunneridae</taxon>
        <taxon>Pentapetalae</taxon>
        <taxon>rosids</taxon>
        <taxon>malvids</taxon>
        <taxon>Malvales</taxon>
        <taxon>Malvaceae</taxon>
        <taxon>Malvoideae</taxon>
        <taxon>Hibiscus</taxon>
    </lineage>
</organism>
<sequence length="90" mass="10006">MGNRNPLPALPCLDLRKIRSQGQEPKSVSLLTRQNSNIYELQCSRDRFLISRAARTSTCLCLLDPGRAEGRSGNHAKLSGRVRVLEGFPL</sequence>
<reference evidence="1 2" key="1">
    <citation type="journal article" date="2024" name="G3 (Bethesda)">
        <title>Genome assembly of Hibiscus sabdariffa L. provides insights into metabolisms of medicinal natural products.</title>
        <authorList>
            <person name="Kim T."/>
        </authorList>
    </citation>
    <scope>NUCLEOTIDE SEQUENCE [LARGE SCALE GENOMIC DNA]</scope>
    <source>
        <strain evidence="1">TK-2024</strain>
        <tissue evidence="1">Old leaves</tissue>
    </source>
</reference>